<dbReference type="RefSeq" id="WP_017713681.1">
    <property type="nucleotide sequence ID" value="NZ_KB235941.1"/>
</dbReference>
<evidence type="ECO:0000256" key="7">
    <source>
        <dbReference type="PIRSR" id="PIRSR000077-4"/>
    </source>
</evidence>
<dbReference type="GO" id="GO:0015035">
    <property type="term" value="F:protein-disulfide reductase activity"/>
    <property type="evidence" value="ECO:0007669"/>
    <property type="project" value="InterPro"/>
</dbReference>
<dbReference type="PROSITE" id="PS51352">
    <property type="entry name" value="THIOREDOXIN_2"/>
    <property type="match status" value="1"/>
</dbReference>
<sequence length="108" mass="11691">MSAVLEISDAQFEAEALVKDQPVLLYFWAPWCGPCRLVAPSVQAVAAAQGDGLKVLKIEVDPNPETVQKFKVEGVPALVVLRNGEVLDRIEGAITKPRIEAFLAPHLS</sequence>
<comment type="caution">
    <text evidence="9">The sequence shown here is derived from an EMBL/GenBank/DDBJ whole genome shotgun (WGS) entry which is preliminary data.</text>
</comment>
<keyword evidence="5 7" id="KW-0676">Redox-active center</keyword>
<evidence type="ECO:0000256" key="4">
    <source>
        <dbReference type="ARBA" id="ARBA00023157"/>
    </source>
</evidence>
<dbReference type="InterPro" id="IPR013766">
    <property type="entry name" value="Thioredoxin_domain"/>
</dbReference>
<dbReference type="FunFam" id="3.40.30.10:FF:000001">
    <property type="entry name" value="Thioredoxin"/>
    <property type="match status" value="1"/>
</dbReference>
<keyword evidence="3" id="KW-0249">Electron transport</keyword>
<dbReference type="AlphaFoldDB" id="A0A0M2PXE8"/>
<dbReference type="GO" id="GO:0045454">
    <property type="term" value="P:cell redox homeostasis"/>
    <property type="evidence" value="ECO:0007669"/>
    <property type="project" value="TreeGrafter"/>
</dbReference>
<comment type="similarity">
    <text evidence="1 6">Belongs to the thioredoxin family.</text>
</comment>
<evidence type="ECO:0000256" key="6">
    <source>
        <dbReference type="PIRNR" id="PIRNR000077"/>
    </source>
</evidence>
<dbReference type="PROSITE" id="PS00194">
    <property type="entry name" value="THIOREDOXIN_1"/>
    <property type="match status" value="1"/>
</dbReference>
<evidence type="ECO:0000313" key="9">
    <source>
        <dbReference type="EMBL" id="KKJ01111.1"/>
    </source>
</evidence>
<evidence type="ECO:0000256" key="1">
    <source>
        <dbReference type="ARBA" id="ARBA00008987"/>
    </source>
</evidence>
<dbReference type="GO" id="GO:0005829">
    <property type="term" value="C:cytosol"/>
    <property type="evidence" value="ECO:0007669"/>
    <property type="project" value="TreeGrafter"/>
</dbReference>
<accession>A0A0M2PXE8</accession>
<gene>
    <name evidence="9" type="ORF">PROH_01565</name>
</gene>
<dbReference type="PANTHER" id="PTHR45663:SF11">
    <property type="entry name" value="GEO12009P1"/>
    <property type="match status" value="1"/>
</dbReference>
<reference evidence="9" key="1">
    <citation type="submission" date="2012-04" db="EMBL/GenBank/DDBJ databases">
        <authorList>
            <person name="Borisov I.G."/>
            <person name="Ivanikova N.V."/>
            <person name="Pinevich A.V."/>
        </authorList>
    </citation>
    <scope>NUCLEOTIDE SEQUENCE</scope>
    <source>
        <strain evidence="9">CALU 1027</strain>
    </source>
</reference>
<dbReference type="InterPro" id="IPR036249">
    <property type="entry name" value="Thioredoxin-like_sf"/>
</dbReference>
<dbReference type="Gene3D" id="3.40.30.10">
    <property type="entry name" value="Glutaredoxin"/>
    <property type="match status" value="1"/>
</dbReference>
<keyword evidence="10" id="KW-1185">Reference proteome</keyword>
<dbReference type="InterPro" id="IPR017937">
    <property type="entry name" value="Thioredoxin_CS"/>
</dbReference>
<dbReference type="PRINTS" id="PR00421">
    <property type="entry name" value="THIOREDOXIN"/>
</dbReference>
<keyword evidence="4 7" id="KW-1015">Disulfide bond</keyword>
<dbReference type="Pfam" id="PF00085">
    <property type="entry name" value="Thioredoxin"/>
    <property type="match status" value="1"/>
</dbReference>
<dbReference type="EMBL" id="AJTX02000002">
    <property type="protein sequence ID" value="KKJ01111.1"/>
    <property type="molecule type" value="Genomic_DNA"/>
</dbReference>
<feature type="disulfide bond" description="Redox-active" evidence="7">
    <location>
        <begin position="32"/>
        <end position="35"/>
    </location>
</feature>
<evidence type="ECO:0000256" key="5">
    <source>
        <dbReference type="ARBA" id="ARBA00023284"/>
    </source>
</evidence>
<proteinExistence type="inferred from homology"/>
<dbReference type="eggNOG" id="COG3118">
    <property type="taxonomic scope" value="Bacteria"/>
</dbReference>
<dbReference type="PANTHER" id="PTHR45663">
    <property type="entry name" value="GEO12009P1"/>
    <property type="match status" value="1"/>
</dbReference>
<dbReference type="InterPro" id="IPR005746">
    <property type="entry name" value="Thioredoxin"/>
</dbReference>
<dbReference type="SUPFAM" id="SSF52833">
    <property type="entry name" value="Thioredoxin-like"/>
    <property type="match status" value="1"/>
</dbReference>
<dbReference type="PIRSF" id="PIRSF000077">
    <property type="entry name" value="Thioredoxin"/>
    <property type="match status" value="1"/>
</dbReference>
<evidence type="ECO:0000259" key="8">
    <source>
        <dbReference type="PROSITE" id="PS51352"/>
    </source>
</evidence>
<protein>
    <recommendedName>
        <fullName evidence="6">Thioredoxin</fullName>
    </recommendedName>
</protein>
<dbReference type="STRING" id="317619.GCA_000332315_03487"/>
<dbReference type="OrthoDB" id="530955at2"/>
<evidence type="ECO:0000256" key="3">
    <source>
        <dbReference type="ARBA" id="ARBA00022982"/>
    </source>
</evidence>
<keyword evidence="2" id="KW-0813">Transport</keyword>
<name>A0A0M2PXE8_PROHO</name>
<feature type="domain" description="Thioredoxin" evidence="8">
    <location>
        <begin position="1"/>
        <end position="108"/>
    </location>
</feature>
<dbReference type="Proteomes" id="UP000034681">
    <property type="component" value="Unassembled WGS sequence"/>
</dbReference>
<evidence type="ECO:0000313" key="10">
    <source>
        <dbReference type="Proteomes" id="UP000034681"/>
    </source>
</evidence>
<evidence type="ECO:0000256" key="2">
    <source>
        <dbReference type="ARBA" id="ARBA00022448"/>
    </source>
</evidence>
<organism evidence="9 10">
    <name type="scientific">Prochlorothrix hollandica PCC 9006 = CALU 1027</name>
    <dbReference type="NCBI Taxonomy" id="317619"/>
    <lineage>
        <taxon>Bacteria</taxon>
        <taxon>Bacillati</taxon>
        <taxon>Cyanobacteriota</taxon>
        <taxon>Cyanophyceae</taxon>
        <taxon>Prochlorotrichales</taxon>
        <taxon>Prochlorotrichaceae</taxon>
        <taxon>Prochlorothrix</taxon>
    </lineage>
</organism>
<dbReference type="CDD" id="cd02947">
    <property type="entry name" value="TRX_family"/>
    <property type="match status" value="1"/>
</dbReference>